<dbReference type="KEGG" id="abas:ACPOL_2047"/>
<evidence type="ECO:0000313" key="3">
    <source>
        <dbReference type="Proteomes" id="UP000253606"/>
    </source>
</evidence>
<keyword evidence="1" id="KW-1133">Transmembrane helix</keyword>
<gene>
    <name evidence="2" type="ORF">ACPOL_2047</name>
</gene>
<reference evidence="2 3" key="1">
    <citation type="journal article" date="2018" name="Front. Microbiol.">
        <title>Hydrolytic Capabilities as a Key to Environmental Success: Chitinolytic and Cellulolytic Acidobacteria From Acidic Sub-arctic Soils and Boreal Peatlands.</title>
        <authorList>
            <person name="Belova S.E."/>
            <person name="Ravin N.V."/>
            <person name="Pankratov T.A."/>
            <person name="Rakitin A.L."/>
            <person name="Ivanova A.A."/>
            <person name="Beletsky A.V."/>
            <person name="Mardanov A.V."/>
            <person name="Sinninghe Damste J.S."/>
            <person name="Dedysh S.N."/>
        </authorList>
    </citation>
    <scope>NUCLEOTIDE SEQUENCE [LARGE SCALE GENOMIC DNA]</scope>
    <source>
        <strain evidence="2 3">SBC82</strain>
    </source>
</reference>
<proteinExistence type="predicted"/>
<organism evidence="2 3">
    <name type="scientific">Acidisarcina polymorpha</name>
    <dbReference type="NCBI Taxonomy" id="2211140"/>
    <lineage>
        <taxon>Bacteria</taxon>
        <taxon>Pseudomonadati</taxon>
        <taxon>Acidobacteriota</taxon>
        <taxon>Terriglobia</taxon>
        <taxon>Terriglobales</taxon>
        <taxon>Acidobacteriaceae</taxon>
        <taxon>Acidisarcina</taxon>
    </lineage>
</organism>
<keyword evidence="1" id="KW-0472">Membrane</keyword>
<feature type="transmembrane region" description="Helical" evidence="1">
    <location>
        <begin position="74"/>
        <end position="95"/>
    </location>
</feature>
<keyword evidence="1" id="KW-0812">Transmembrane</keyword>
<accession>A0A2Z5FWW2</accession>
<evidence type="ECO:0000313" key="2">
    <source>
        <dbReference type="EMBL" id="AXC11383.1"/>
    </source>
</evidence>
<keyword evidence="3" id="KW-1185">Reference proteome</keyword>
<name>A0A2Z5FWW2_9BACT</name>
<feature type="transmembrane region" description="Helical" evidence="1">
    <location>
        <begin position="45"/>
        <end position="62"/>
    </location>
</feature>
<protein>
    <submittedName>
        <fullName evidence="2">Uncharacterized protein</fullName>
    </submittedName>
</protein>
<evidence type="ECO:0000256" key="1">
    <source>
        <dbReference type="SAM" id="Phobius"/>
    </source>
</evidence>
<dbReference type="AlphaFoldDB" id="A0A2Z5FWW2"/>
<sequence>MVTADRNRQISIPNSLAHYGKCLDELQQIGIPVLPPSRTRRWQRFAGWLLQFVAVAEVILILDGTPRPLLQNYHRWMLVAGALPVGLTAWAAITLQSPKYLTLPKR</sequence>
<dbReference type="EMBL" id="CP030840">
    <property type="protein sequence ID" value="AXC11383.1"/>
    <property type="molecule type" value="Genomic_DNA"/>
</dbReference>
<dbReference type="Proteomes" id="UP000253606">
    <property type="component" value="Chromosome"/>
</dbReference>